<name>A0A852XJ19_9MICO</name>
<keyword evidence="3" id="KW-1185">Reference proteome</keyword>
<feature type="compositionally biased region" description="Gly residues" evidence="1">
    <location>
        <begin position="177"/>
        <end position="187"/>
    </location>
</feature>
<organism evidence="2 3">
    <name type="scientific">Janibacter alkaliphilus</name>
    <dbReference type="NCBI Taxonomy" id="1069963"/>
    <lineage>
        <taxon>Bacteria</taxon>
        <taxon>Bacillati</taxon>
        <taxon>Actinomycetota</taxon>
        <taxon>Actinomycetes</taxon>
        <taxon>Micrococcales</taxon>
        <taxon>Intrasporangiaceae</taxon>
        <taxon>Janibacter</taxon>
    </lineage>
</organism>
<comment type="caution">
    <text evidence="2">The sequence shown here is derived from an EMBL/GenBank/DDBJ whole genome shotgun (WGS) entry which is preliminary data.</text>
</comment>
<gene>
    <name evidence="2" type="ORF">BJY28_002790</name>
</gene>
<reference evidence="2 3" key="1">
    <citation type="submission" date="2020-07" db="EMBL/GenBank/DDBJ databases">
        <title>Sequencing the genomes of 1000 actinobacteria strains.</title>
        <authorList>
            <person name="Klenk H.-P."/>
        </authorList>
    </citation>
    <scope>NUCLEOTIDE SEQUENCE [LARGE SCALE GENOMIC DNA]</scope>
    <source>
        <strain evidence="2 3">DSM 24723</strain>
    </source>
</reference>
<accession>A0A852XJ19</accession>
<sequence length="608" mass="63649">MSEKGTPEGHETPDRARQETPETADRAGQEGADREGTDRSRLGRRAVLGAGGLLVVGGVLYACTRDDGDGTPQVADLDDVAGDQGEGDDGSGDGGTAEAGSGPLFAPGDPAASATTLAGLLFTASPAAVILAPGVTGDQAEPAVTAAVEAGVPCLVDGDGIAEELDRLGVERVRLVGGSGGTSGSGSEGSSDPSGSETGSDTQTSSGSESSTNSETGSGSETSAGGDASASASPASDGAEHRWSQAVRDREQVESLPAVQRDDPPRLIVTCADPEQHVAALATLRAALGEHEDTEVITADDPRAQPVVEALRSDDPPRLVVVGDSRVPAEQLEGAVTMAREAPTVPGGGVLPLGGDRRMIALYGHPGVAGLGLLGEQDIEPAIERVEGYLEEYREVSDHTFLPAFEIIATIADSGPGPDGDYSSESDLPFLRPWIDAAAEAGVYVLLDLQPGRADFLSQAERYAELLKEPHVGLALDPEWRLEPGQRPLQQIGHVEVDEVNEVATWLAELTREAGLPQKIFMLHQFQLQMLRDRDQLRTDLPEIVTVIHADGHGTPDLKQGTWDAVKTDLPEGVLLGWKNFIDEDTPTFTPEQTMTDVQPAPRFVSYQ</sequence>
<proteinExistence type="predicted"/>
<evidence type="ECO:0000313" key="3">
    <source>
        <dbReference type="Proteomes" id="UP000592181"/>
    </source>
</evidence>
<evidence type="ECO:0000256" key="1">
    <source>
        <dbReference type="SAM" id="MobiDB-lite"/>
    </source>
</evidence>
<protein>
    <submittedName>
        <fullName evidence="2">Uncharacterized protein</fullName>
    </submittedName>
</protein>
<dbReference type="EMBL" id="JACBZX010000001">
    <property type="protein sequence ID" value="NYG38321.1"/>
    <property type="molecule type" value="Genomic_DNA"/>
</dbReference>
<feature type="compositionally biased region" description="Basic and acidic residues" evidence="1">
    <location>
        <begin position="1"/>
        <end position="41"/>
    </location>
</feature>
<feature type="compositionally biased region" description="Low complexity" evidence="1">
    <location>
        <begin position="188"/>
        <end position="237"/>
    </location>
</feature>
<feature type="compositionally biased region" description="Basic and acidic residues" evidence="1">
    <location>
        <begin position="238"/>
        <end position="253"/>
    </location>
</feature>
<dbReference type="AlphaFoldDB" id="A0A852XJ19"/>
<dbReference type="RefSeq" id="WP_179463535.1">
    <property type="nucleotide sequence ID" value="NZ_JACBZX010000001.1"/>
</dbReference>
<feature type="compositionally biased region" description="Acidic residues" evidence="1">
    <location>
        <begin position="76"/>
        <end position="91"/>
    </location>
</feature>
<dbReference type="Proteomes" id="UP000592181">
    <property type="component" value="Unassembled WGS sequence"/>
</dbReference>
<feature type="region of interest" description="Disordered" evidence="1">
    <location>
        <begin position="1"/>
        <end position="44"/>
    </location>
</feature>
<evidence type="ECO:0000313" key="2">
    <source>
        <dbReference type="EMBL" id="NYG38321.1"/>
    </source>
</evidence>
<feature type="region of interest" description="Disordered" evidence="1">
    <location>
        <begin position="65"/>
        <end position="111"/>
    </location>
</feature>
<feature type="region of interest" description="Disordered" evidence="1">
    <location>
        <begin position="176"/>
        <end position="261"/>
    </location>
</feature>